<reference evidence="2" key="1">
    <citation type="submission" date="2018-08" db="EMBL/GenBank/DDBJ databases">
        <authorList>
            <person name="Rossello M."/>
        </authorList>
    </citation>
    <scope>NUCLEOTIDE SEQUENCE [LARGE SCALE GENOMIC DNA]</scope>
    <source>
        <strain evidence="2">cv. Chinese Spring</strain>
    </source>
</reference>
<dbReference type="Gramene" id="TraesROB_scaffold_018105_01G000100.1">
    <property type="protein sequence ID" value="TraesROB_scaffold_018105_01G000100.1"/>
    <property type="gene ID" value="TraesROB_scaffold_018105_01G000100"/>
</dbReference>
<dbReference type="Gramene" id="TraesSYM2D03G01098290.1">
    <property type="protein sequence ID" value="TraesSYM2D03G01098290.1.CDS1"/>
    <property type="gene ID" value="TraesSYM2D03G01098290"/>
</dbReference>
<dbReference type="Gramene" id="TraesCS2D02G006100.1">
    <property type="protein sequence ID" value="TraesCS2D02G006100.1.cds1"/>
    <property type="gene ID" value="TraesCS2D02G006100"/>
</dbReference>
<feature type="region of interest" description="Disordered" evidence="1">
    <location>
        <begin position="25"/>
        <end position="44"/>
    </location>
</feature>
<dbReference type="Gramene" id="TraesRN2D0100013600.1">
    <property type="protein sequence ID" value="TraesRN2D0100013600.1"/>
    <property type="gene ID" value="TraesRN2D0100013600"/>
</dbReference>
<dbReference type="Gramene" id="TraesLDM2D03G01085140.1">
    <property type="protein sequence ID" value="TraesLDM2D03G01085140.1.CDS1"/>
    <property type="gene ID" value="TraesLDM2D03G01085140"/>
</dbReference>
<sequence length="147" mass="15083">MEAEMYVHHAEPLRANTATCIPRLRGGSVRRRPPRGAAPAPAASASVMDRVRDVLLRLAMLSAASSSSPKAGTRLQQHTTAAAPTRAASVRMSPSYSESYPSDAVDDCIEFLKRSAAGNGAVVSAPAGAAPAQSAVSSAPPPSPLHA</sequence>
<evidence type="ECO:0000256" key="1">
    <source>
        <dbReference type="SAM" id="MobiDB-lite"/>
    </source>
</evidence>
<reference evidence="2" key="2">
    <citation type="submission" date="2018-10" db="UniProtKB">
        <authorList>
            <consortium name="EnsemblPlants"/>
        </authorList>
    </citation>
    <scope>IDENTIFICATION</scope>
</reference>
<gene>
    <name evidence="2" type="primary">LOC123048127</name>
</gene>
<dbReference type="Proteomes" id="UP000019116">
    <property type="component" value="Chromosome 2D"/>
</dbReference>
<dbReference type="Gramene" id="TraesCAD_scaffold_001319_01G000100.1">
    <property type="protein sequence ID" value="TraesCAD_scaffold_001319_01G000100.1"/>
    <property type="gene ID" value="TraesCAD_scaffold_001319_01G000100"/>
</dbReference>
<dbReference type="EnsemblPlants" id="TraesCS2D02G006100.1">
    <property type="protein sequence ID" value="TraesCS2D02G006100.1.cds1"/>
    <property type="gene ID" value="TraesCS2D02G006100"/>
</dbReference>
<feature type="region of interest" description="Disordered" evidence="1">
    <location>
        <begin position="64"/>
        <end position="96"/>
    </location>
</feature>
<organism evidence="2">
    <name type="scientific">Triticum aestivum</name>
    <name type="common">Wheat</name>
    <dbReference type="NCBI Taxonomy" id="4565"/>
    <lineage>
        <taxon>Eukaryota</taxon>
        <taxon>Viridiplantae</taxon>
        <taxon>Streptophyta</taxon>
        <taxon>Embryophyta</taxon>
        <taxon>Tracheophyta</taxon>
        <taxon>Spermatophyta</taxon>
        <taxon>Magnoliopsida</taxon>
        <taxon>Liliopsida</taxon>
        <taxon>Poales</taxon>
        <taxon>Poaceae</taxon>
        <taxon>BOP clade</taxon>
        <taxon>Pooideae</taxon>
        <taxon>Triticodae</taxon>
        <taxon>Triticeae</taxon>
        <taxon>Triticinae</taxon>
        <taxon>Triticum</taxon>
    </lineage>
</organism>
<dbReference type="Gramene" id="TraesARI2D03G01099720.1">
    <property type="protein sequence ID" value="TraesARI2D03G01099720.1.CDS1"/>
    <property type="gene ID" value="TraesARI2D03G01099720"/>
</dbReference>
<dbReference type="PANTHER" id="PTHR35111:SF1">
    <property type="entry name" value="OS04G0115900 PROTEIN"/>
    <property type="match status" value="1"/>
</dbReference>
<dbReference type="GeneID" id="123048127"/>
<dbReference type="Gramene" id="TraesNOR2D03G01101120.1">
    <property type="protein sequence ID" value="TraesNOR2D03G01101120.1.CDS1"/>
    <property type="gene ID" value="TraesNOR2D03G01101120"/>
</dbReference>
<dbReference type="Gramene" id="TraesMAC2D03G01082720.1">
    <property type="protein sequence ID" value="TraesMAC2D03G01082720.1.CDS1"/>
    <property type="gene ID" value="TraesMAC2D03G01082720"/>
</dbReference>
<feature type="compositionally biased region" description="Low complexity" evidence="1">
    <location>
        <begin position="35"/>
        <end position="44"/>
    </location>
</feature>
<dbReference type="PANTHER" id="PTHR35111">
    <property type="entry name" value="F10A5.9-RELATED"/>
    <property type="match status" value="1"/>
</dbReference>
<dbReference type="Gramene" id="TraesPARA_EIv1.0_0625420.1">
    <property type="protein sequence ID" value="TraesPARA_EIv1.0_0625420.1.CDS1"/>
    <property type="gene ID" value="TraesPARA_EIv1.0_0625420"/>
</dbReference>
<accession>A0A3B6D3Q9</accession>
<dbReference type="Gramene" id="TraesCLE_scaffold_103936_01G000300.1">
    <property type="protein sequence ID" value="TraesCLE_scaffold_103936_01G000300.1"/>
    <property type="gene ID" value="TraesCLE_scaffold_103936_01G000300"/>
</dbReference>
<feature type="compositionally biased region" description="Low complexity" evidence="1">
    <location>
        <begin position="124"/>
        <end position="138"/>
    </location>
</feature>
<dbReference type="Gramene" id="TraesJAG2D03G01087560.1">
    <property type="protein sequence ID" value="TraesJAG2D03G01087560.1.CDS1"/>
    <property type="gene ID" value="TraesJAG2D03G01087560"/>
</dbReference>
<evidence type="ECO:0000313" key="3">
    <source>
        <dbReference type="Proteomes" id="UP000019116"/>
    </source>
</evidence>
<protein>
    <submittedName>
        <fullName evidence="2">Uncharacterized protein</fullName>
    </submittedName>
</protein>
<dbReference type="OMA" id="NIQRCHY"/>
<dbReference type="OrthoDB" id="773033at2759"/>
<evidence type="ECO:0000313" key="2">
    <source>
        <dbReference type="EnsemblPlants" id="TraesCS2D02G006100.1.cds1"/>
    </source>
</evidence>
<keyword evidence="3" id="KW-1185">Reference proteome</keyword>
<dbReference type="Gramene" id="TraesJUL2D03G01088380.1">
    <property type="protein sequence ID" value="TraesJUL2D03G01088380.1.CDS1"/>
    <property type="gene ID" value="TraesJUL2D03G01088380"/>
</dbReference>
<dbReference type="Gramene" id="TraesLAC2D03G01036000.1">
    <property type="protein sequence ID" value="TraesLAC2D03G01036000.1.CDS1"/>
    <property type="gene ID" value="TraesLAC2D03G01036000"/>
</dbReference>
<proteinExistence type="predicted"/>
<feature type="region of interest" description="Disordered" evidence="1">
    <location>
        <begin position="124"/>
        <end position="147"/>
    </location>
</feature>
<dbReference type="RefSeq" id="XP_044327226.1">
    <property type="nucleotide sequence ID" value="XM_044471291.1"/>
</dbReference>
<dbReference type="Gramene" id="TraesCS2D03G0011100.1">
    <property type="protein sequence ID" value="TraesCS2D03G0011100.1.CDS1"/>
    <property type="gene ID" value="TraesCS2D03G0011100"/>
</dbReference>
<dbReference type="Gramene" id="TraesSTA2D03G01072530.1">
    <property type="protein sequence ID" value="TraesSTA2D03G01072530.1.CDS1"/>
    <property type="gene ID" value="TraesSTA2D03G01072530"/>
</dbReference>
<name>A0A3B6D3Q9_WHEAT</name>
<dbReference type="AlphaFoldDB" id="A0A3B6D3Q9"/>
<dbReference type="Gramene" id="TraesWEE_scaffold_102769_01G000100.1">
    <property type="protein sequence ID" value="TraesWEE_scaffold_102769_01G000100.1"/>
    <property type="gene ID" value="TraesWEE_scaffold_102769_01G000100"/>
</dbReference>